<dbReference type="Pfam" id="PF03372">
    <property type="entry name" value="Exo_endo_phos"/>
    <property type="match status" value="1"/>
</dbReference>
<sequence>MTITPGPTRRAGLRTLVAVAAAVAAVPLLGGVRTSEARDGGTTGSPDAGHARVKARTVPPLRLMTFNLRVAGSDEPNSWADRRPVMRELLRRAAPHVIGTQEGQLPQLSDIEADLGPHYAWIGTTGDGREESVAVYYDKRRLAPVEHTTFRLSDTPDVPGSNTWGAAFPRLVTRVRFRDLLDPGRQFHVLNTHLDHRSEYARERAAALIAERVAALGGRLPVLLTGDFNAAAHGSPAYDTLLDAGFVDTWDTARQRGPAYGTFHAFGSLTPDGERIDWILATPDVTVHRESVDTFWVRGQWPSDHLPVLASLSLGRAAPGTA</sequence>
<reference evidence="2 3" key="1">
    <citation type="submission" date="2019-07" db="EMBL/GenBank/DDBJ databases">
        <title>New species of Amycolatopsis and Streptomyces.</title>
        <authorList>
            <person name="Duangmal K."/>
            <person name="Teo W.F.A."/>
            <person name="Lipun K."/>
        </authorList>
    </citation>
    <scope>NUCLEOTIDE SEQUENCE [LARGE SCALE GENOMIC DNA]</scope>
    <source>
        <strain evidence="2 3">NBRC 109810</strain>
    </source>
</reference>
<evidence type="ECO:0000259" key="1">
    <source>
        <dbReference type="Pfam" id="PF03372"/>
    </source>
</evidence>
<dbReference type="GO" id="GO:0000175">
    <property type="term" value="F:3'-5'-RNA exonuclease activity"/>
    <property type="evidence" value="ECO:0007669"/>
    <property type="project" value="TreeGrafter"/>
</dbReference>
<dbReference type="InterPro" id="IPR006311">
    <property type="entry name" value="TAT_signal"/>
</dbReference>
<dbReference type="CDD" id="cd09083">
    <property type="entry name" value="EEP-1"/>
    <property type="match status" value="1"/>
</dbReference>
<dbReference type="InterPro" id="IPR050410">
    <property type="entry name" value="CCR4/nocturin_mRNA_transcr"/>
</dbReference>
<keyword evidence="3" id="KW-1185">Reference proteome</keyword>
<feature type="domain" description="Endonuclease/exonuclease/phosphatase" evidence="1">
    <location>
        <begin position="64"/>
        <end position="305"/>
    </location>
</feature>
<dbReference type="RefSeq" id="WP_152890452.1">
    <property type="nucleotide sequence ID" value="NZ_VJZD01000086.1"/>
</dbReference>
<keyword evidence="2" id="KW-0255">Endonuclease</keyword>
<evidence type="ECO:0000313" key="3">
    <source>
        <dbReference type="Proteomes" id="UP000325849"/>
    </source>
</evidence>
<dbReference type="Gene3D" id="3.60.10.10">
    <property type="entry name" value="Endonuclease/exonuclease/phosphatase"/>
    <property type="match status" value="1"/>
</dbReference>
<protein>
    <submittedName>
        <fullName evidence="2">Endonuclease/exonuclease/phosphatase family protein</fullName>
    </submittedName>
</protein>
<proteinExistence type="predicted"/>
<organism evidence="2 3">
    <name type="scientific">Streptomyces adustus</name>
    <dbReference type="NCBI Taxonomy" id="1609272"/>
    <lineage>
        <taxon>Bacteria</taxon>
        <taxon>Bacillati</taxon>
        <taxon>Actinomycetota</taxon>
        <taxon>Actinomycetes</taxon>
        <taxon>Kitasatosporales</taxon>
        <taxon>Streptomycetaceae</taxon>
        <taxon>Streptomyces</taxon>
    </lineage>
</organism>
<dbReference type="PANTHER" id="PTHR12121">
    <property type="entry name" value="CARBON CATABOLITE REPRESSOR PROTEIN 4"/>
    <property type="match status" value="1"/>
</dbReference>
<dbReference type="InterPro" id="IPR005135">
    <property type="entry name" value="Endo/exonuclease/phosphatase"/>
</dbReference>
<accession>A0A5N8VFY3</accession>
<dbReference type="Proteomes" id="UP000325849">
    <property type="component" value="Unassembled WGS sequence"/>
</dbReference>
<dbReference type="PANTHER" id="PTHR12121:SF36">
    <property type="entry name" value="ENDONUCLEASE_EXONUCLEASE_PHOSPHATASE DOMAIN-CONTAINING PROTEIN"/>
    <property type="match status" value="1"/>
</dbReference>
<keyword evidence="2" id="KW-0540">Nuclease</keyword>
<keyword evidence="2" id="KW-0269">Exonuclease</keyword>
<dbReference type="GO" id="GO:0004519">
    <property type="term" value="F:endonuclease activity"/>
    <property type="evidence" value="ECO:0007669"/>
    <property type="project" value="UniProtKB-KW"/>
</dbReference>
<dbReference type="PROSITE" id="PS51318">
    <property type="entry name" value="TAT"/>
    <property type="match status" value="1"/>
</dbReference>
<name>A0A5N8VFY3_9ACTN</name>
<comment type="caution">
    <text evidence="2">The sequence shown here is derived from an EMBL/GenBank/DDBJ whole genome shotgun (WGS) entry which is preliminary data.</text>
</comment>
<dbReference type="SUPFAM" id="SSF56219">
    <property type="entry name" value="DNase I-like"/>
    <property type="match status" value="1"/>
</dbReference>
<dbReference type="EMBL" id="VJZD01000086">
    <property type="protein sequence ID" value="MPY33736.1"/>
    <property type="molecule type" value="Genomic_DNA"/>
</dbReference>
<keyword evidence="2" id="KW-0378">Hydrolase</keyword>
<dbReference type="AlphaFoldDB" id="A0A5N8VFY3"/>
<dbReference type="InterPro" id="IPR036691">
    <property type="entry name" value="Endo/exonu/phosph_ase_sf"/>
</dbReference>
<dbReference type="OrthoDB" id="9793162at2"/>
<gene>
    <name evidence="2" type="ORF">FNH09_21605</name>
</gene>
<evidence type="ECO:0000313" key="2">
    <source>
        <dbReference type="EMBL" id="MPY33736.1"/>
    </source>
</evidence>